<keyword evidence="4 8" id="KW-0175">Coiled coil</keyword>
<dbReference type="GO" id="GO:0003690">
    <property type="term" value="F:double-stranded DNA binding"/>
    <property type="evidence" value="ECO:0007669"/>
    <property type="project" value="TreeGrafter"/>
</dbReference>
<dbReference type="GO" id="GO:0120230">
    <property type="term" value="F:recombinase activator activity"/>
    <property type="evidence" value="ECO:0007669"/>
    <property type="project" value="TreeGrafter"/>
</dbReference>
<evidence type="ECO:0000256" key="1">
    <source>
        <dbReference type="ARBA" id="ARBA00004123"/>
    </source>
</evidence>
<keyword evidence="5" id="KW-0233">DNA recombination</keyword>
<dbReference type="PANTHER" id="PTHR15938:SF0">
    <property type="entry name" value="HOMOLOGOUS-PAIRING PROTEIN 2 HOMOLOG"/>
    <property type="match status" value="1"/>
</dbReference>
<name>A0A1B6CCC1_9HEMI</name>
<evidence type="ECO:0000259" key="10">
    <source>
        <dbReference type="Pfam" id="PF18517"/>
    </source>
</evidence>
<keyword evidence="6" id="KW-0539">Nucleus</keyword>
<dbReference type="EMBL" id="GEDC01026207">
    <property type="protein sequence ID" value="JAS11091.1"/>
    <property type="molecule type" value="Transcribed_RNA"/>
</dbReference>
<reference evidence="11" key="1">
    <citation type="submission" date="2015-12" db="EMBL/GenBank/DDBJ databases">
        <title>De novo transcriptome assembly of four potential Pierce s Disease insect vectors from Arizona vineyards.</title>
        <authorList>
            <person name="Tassone E.E."/>
        </authorList>
    </citation>
    <scope>NUCLEOTIDE SEQUENCE</scope>
</reference>
<evidence type="ECO:0000256" key="3">
    <source>
        <dbReference type="ARBA" id="ARBA00016093"/>
    </source>
</evidence>
<evidence type="ECO:0000256" key="2">
    <source>
        <dbReference type="ARBA" id="ARBA00007922"/>
    </source>
</evidence>
<evidence type="ECO:0000256" key="4">
    <source>
        <dbReference type="ARBA" id="ARBA00023054"/>
    </source>
</evidence>
<dbReference type="InterPro" id="IPR010776">
    <property type="entry name" value="Hop2_WH_dom"/>
</dbReference>
<evidence type="ECO:0000313" key="11">
    <source>
        <dbReference type="EMBL" id="JAS11091.1"/>
    </source>
</evidence>
<accession>A0A1B6CCC1</accession>
<dbReference type="GO" id="GO:0000794">
    <property type="term" value="C:condensed nuclear chromosome"/>
    <property type="evidence" value="ECO:0007669"/>
    <property type="project" value="TreeGrafter"/>
</dbReference>
<dbReference type="GO" id="GO:0000709">
    <property type="term" value="P:meiotic joint molecule formation"/>
    <property type="evidence" value="ECO:0007669"/>
    <property type="project" value="TreeGrafter"/>
</dbReference>
<dbReference type="Pfam" id="PF07106">
    <property type="entry name" value="WHD_TBPIP"/>
    <property type="match status" value="1"/>
</dbReference>
<evidence type="ECO:0000256" key="6">
    <source>
        <dbReference type="ARBA" id="ARBA00023242"/>
    </source>
</evidence>
<evidence type="ECO:0000256" key="8">
    <source>
        <dbReference type="SAM" id="Coils"/>
    </source>
</evidence>
<comment type="similarity">
    <text evidence="2">Belongs to the HOP2 family.</text>
</comment>
<evidence type="ECO:0000256" key="5">
    <source>
        <dbReference type="ARBA" id="ARBA00023172"/>
    </source>
</evidence>
<dbReference type="GO" id="GO:0007129">
    <property type="term" value="P:homologous chromosome pairing at meiosis"/>
    <property type="evidence" value="ECO:0007669"/>
    <property type="project" value="TreeGrafter"/>
</dbReference>
<dbReference type="Gene3D" id="1.10.10.10">
    <property type="entry name" value="Winged helix-like DNA-binding domain superfamily/Winged helix DNA-binding domain"/>
    <property type="match status" value="1"/>
</dbReference>
<feature type="coiled-coil region" evidence="8">
    <location>
        <begin position="65"/>
        <end position="143"/>
    </location>
</feature>
<dbReference type="GO" id="GO:0010774">
    <property type="term" value="P:meiotic strand invasion involved in reciprocal meiotic recombination"/>
    <property type="evidence" value="ECO:0007669"/>
    <property type="project" value="TreeGrafter"/>
</dbReference>
<dbReference type="InterPro" id="IPR040661">
    <property type="entry name" value="LZ3wCH"/>
</dbReference>
<keyword evidence="7" id="KW-0469">Meiosis</keyword>
<feature type="domain" description="Homologous-pairing protein 2 winged helix" evidence="9">
    <location>
        <begin position="2"/>
        <end position="61"/>
    </location>
</feature>
<proteinExistence type="inferred from homology"/>
<dbReference type="AlphaFoldDB" id="A0A1B6CCC1"/>
<dbReference type="PANTHER" id="PTHR15938">
    <property type="entry name" value="TBP-1 INTERACTING PROTEIN"/>
    <property type="match status" value="1"/>
</dbReference>
<gene>
    <name evidence="11" type="ORF">g.11087</name>
</gene>
<dbReference type="InterPro" id="IPR036388">
    <property type="entry name" value="WH-like_DNA-bd_sf"/>
</dbReference>
<evidence type="ECO:0000256" key="7">
    <source>
        <dbReference type="ARBA" id="ARBA00023254"/>
    </source>
</evidence>
<dbReference type="Pfam" id="PF18517">
    <property type="entry name" value="LZ3wCH"/>
    <property type="match status" value="1"/>
</dbReference>
<dbReference type="GO" id="GO:0120231">
    <property type="term" value="C:DNA recombinase auxiliary factor complex"/>
    <property type="evidence" value="ECO:0007669"/>
    <property type="project" value="TreeGrafter"/>
</dbReference>
<protein>
    <recommendedName>
        <fullName evidence="3">Homologous-pairing protein 2 homolog</fullName>
    </recommendedName>
</protein>
<organism evidence="11">
    <name type="scientific">Clastoptera arizonana</name>
    <name type="common">Arizona spittle bug</name>
    <dbReference type="NCBI Taxonomy" id="38151"/>
    <lineage>
        <taxon>Eukaryota</taxon>
        <taxon>Metazoa</taxon>
        <taxon>Ecdysozoa</taxon>
        <taxon>Arthropoda</taxon>
        <taxon>Hexapoda</taxon>
        <taxon>Insecta</taxon>
        <taxon>Pterygota</taxon>
        <taxon>Neoptera</taxon>
        <taxon>Paraneoptera</taxon>
        <taxon>Hemiptera</taxon>
        <taxon>Auchenorrhyncha</taxon>
        <taxon>Cercopoidea</taxon>
        <taxon>Clastopteridae</taxon>
        <taxon>Clastoptera</taxon>
    </lineage>
</organism>
<feature type="domain" description="Leucine zipper with capping helix" evidence="10">
    <location>
        <begin position="148"/>
        <end position="203"/>
    </location>
</feature>
<comment type="subcellular location">
    <subcellularLocation>
        <location evidence="1">Nucleus</location>
    </subcellularLocation>
</comment>
<evidence type="ECO:0000259" key="9">
    <source>
        <dbReference type="Pfam" id="PF07106"/>
    </source>
</evidence>
<sequence length="209" mass="24008">MATEAVFKYLKQTNRPYSANDIMMNLHKEFGKTAIQKALDELVESTRIREKVYGKQKVYCVLQQIEEESNDGDSKGDEMKDLEEQIASKTVCLQTANSELKNCETQLNQLTNSLTTDQAKEEKEILQKDISALKEKLSNLSQNQVPISPTEQKNVKAKHEKCVKEYRKRKRLCMDVINAIMEGYPKSKKVLMEEIGIETDEDVKMKPIL</sequence>